<comment type="caution">
    <text evidence="1">The sequence shown here is derived from an EMBL/GenBank/DDBJ whole genome shotgun (WGS) entry which is preliminary data.</text>
</comment>
<evidence type="ECO:0000313" key="2">
    <source>
        <dbReference type="Proteomes" id="UP000189761"/>
    </source>
</evidence>
<evidence type="ECO:0000313" key="1">
    <source>
        <dbReference type="EMBL" id="OOP66597.1"/>
    </source>
</evidence>
<dbReference type="AlphaFoldDB" id="A0A8E2I5C2"/>
<dbReference type="RefSeq" id="WP_078111039.1">
    <property type="nucleotide sequence ID" value="NZ_CP065424.1"/>
</dbReference>
<dbReference type="Proteomes" id="UP000189761">
    <property type="component" value="Unassembled WGS sequence"/>
</dbReference>
<gene>
    <name evidence="1" type="ORF">BWZ43_20135</name>
</gene>
<sequence length="396" mass="47228">MKIDLYQLMDEINTTITNRYWEGFKPVAYAIYNEEKVFLFNHPNYMSKFPTFVVLSWDDRFVGDTLILFEDYPTAIVNFDIISDFAELFSLLIHELFHGYQHLQGEKRFPDEILGITYPLTRENIELRNRERISLYRAVLSNQAEEIIQFFSIREKRKELIGEYFHYETLVETIEGPAWYVEWKAYCDKSRQSDSDHLQKYGKMLIDQTESCLNIRRGCYSSGMFICLLLDKLSPGWYKSYFQSNLSLYEFFSRMIQLENNHYIKVEISKETDEMIEFVNDQREQEFGQFIHKPGYHLLIEGSMKVNAFDPMNIVLSGKKVLHRNFIKLIINNEEYLFQYPVITYFNHNWRNIHQLQIILNQEPISMKDCLLIDGVGKIKGENTKNKDGYFLRVKD</sequence>
<dbReference type="EMBL" id="MTLA01000291">
    <property type="protein sequence ID" value="OOP66597.1"/>
    <property type="molecule type" value="Genomic_DNA"/>
</dbReference>
<reference evidence="1 2" key="1">
    <citation type="submission" date="2017-01" db="EMBL/GenBank/DDBJ databases">
        <title>Draft genome sequence of Bacillus oleronius.</title>
        <authorList>
            <person name="Allam M."/>
        </authorList>
    </citation>
    <scope>NUCLEOTIDE SEQUENCE [LARGE SCALE GENOMIC DNA]</scope>
    <source>
        <strain evidence="1 2">DSM 9356</strain>
    </source>
</reference>
<organism evidence="1 2">
    <name type="scientific">Heyndrickxia oleronia</name>
    <dbReference type="NCBI Taxonomy" id="38875"/>
    <lineage>
        <taxon>Bacteria</taxon>
        <taxon>Bacillati</taxon>
        <taxon>Bacillota</taxon>
        <taxon>Bacilli</taxon>
        <taxon>Bacillales</taxon>
        <taxon>Bacillaceae</taxon>
        <taxon>Heyndrickxia</taxon>
    </lineage>
</organism>
<keyword evidence="2" id="KW-1185">Reference proteome</keyword>
<accession>A0A8E2I5C2</accession>
<proteinExistence type="predicted"/>
<name>A0A8E2I5C2_9BACI</name>
<evidence type="ECO:0008006" key="3">
    <source>
        <dbReference type="Google" id="ProtNLM"/>
    </source>
</evidence>
<protein>
    <recommendedName>
        <fullName evidence="3">Peptide ABC transporter permease</fullName>
    </recommendedName>
</protein>